<evidence type="ECO:0000313" key="2">
    <source>
        <dbReference type="Proteomes" id="UP000707206"/>
    </source>
</evidence>
<reference evidence="1" key="1">
    <citation type="submission" date="2019-07" db="EMBL/GenBank/DDBJ databases">
        <authorList>
            <person name="De-Chao Zhang Q."/>
        </authorList>
    </citation>
    <scope>NUCLEOTIDE SEQUENCE</scope>
    <source>
        <strain evidence="1">TP-CH-4</strain>
    </source>
</reference>
<dbReference type="RefSeq" id="WP_152573053.1">
    <property type="nucleotide sequence ID" value="NZ_VIKU02000001.1"/>
</dbReference>
<sequence>MEECPNLSYVQTLAAGDTDFEQRFIQIIKEEFPDEATLYLSHIRHDEPRAAAEIVHKLKHKFNILSMEKAYAFAVEYEEQLQIGDMKHDLDFRKILDTITRYLKTI</sequence>
<protein>
    <submittedName>
        <fullName evidence="1">Hpt domain-containing protein</fullName>
    </submittedName>
</protein>
<dbReference type="Proteomes" id="UP000707206">
    <property type="component" value="Unassembled WGS sequence"/>
</dbReference>
<dbReference type="AlphaFoldDB" id="A0A967ARC0"/>
<dbReference type="SUPFAM" id="SSF47226">
    <property type="entry name" value="Histidine-containing phosphotransfer domain, HPT domain"/>
    <property type="match status" value="1"/>
</dbReference>
<accession>A0A967ARC0</accession>
<organism evidence="1 2">
    <name type="scientific">Pelagihabitans pacificus</name>
    <dbReference type="NCBI Taxonomy" id="2696054"/>
    <lineage>
        <taxon>Bacteria</taxon>
        <taxon>Pseudomonadati</taxon>
        <taxon>Bacteroidota</taxon>
        <taxon>Flavobacteriia</taxon>
        <taxon>Flavobacteriales</taxon>
        <taxon>Flavobacteriaceae</taxon>
        <taxon>Pelagihabitans</taxon>
    </lineage>
</organism>
<dbReference type="GO" id="GO:0000160">
    <property type="term" value="P:phosphorelay signal transduction system"/>
    <property type="evidence" value="ECO:0007669"/>
    <property type="project" value="InterPro"/>
</dbReference>
<reference evidence="1" key="2">
    <citation type="submission" date="2020-03" db="EMBL/GenBank/DDBJ databases">
        <title>Flavobacteriaceae bacterium strain TP-CH-4, a member of the family Flavobacteriaceae isolated from a deep-sea seamount.</title>
        <authorList>
            <person name="Zhang D.-C."/>
        </authorList>
    </citation>
    <scope>NUCLEOTIDE SEQUENCE</scope>
    <source>
        <strain evidence="1">TP-CH-4</strain>
    </source>
</reference>
<keyword evidence="2" id="KW-1185">Reference proteome</keyword>
<name>A0A967ARC0_9FLAO</name>
<proteinExistence type="predicted"/>
<dbReference type="InterPro" id="IPR036641">
    <property type="entry name" value="HPT_dom_sf"/>
</dbReference>
<dbReference type="Gene3D" id="1.20.120.160">
    <property type="entry name" value="HPT domain"/>
    <property type="match status" value="1"/>
</dbReference>
<gene>
    <name evidence="1" type="ORF">FK220_004410</name>
</gene>
<evidence type="ECO:0000313" key="1">
    <source>
        <dbReference type="EMBL" id="NHF58567.1"/>
    </source>
</evidence>
<comment type="caution">
    <text evidence="1">The sequence shown here is derived from an EMBL/GenBank/DDBJ whole genome shotgun (WGS) entry which is preliminary data.</text>
</comment>
<dbReference type="EMBL" id="VIKU02000001">
    <property type="protein sequence ID" value="NHF58567.1"/>
    <property type="molecule type" value="Genomic_DNA"/>
</dbReference>